<dbReference type="InParanoid" id="A0A132BAA5"/>
<organism evidence="4 5">
    <name type="scientific">Mollisia scopiformis</name>
    <name type="common">Conifer needle endophyte fungus</name>
    <name type="synonym">Phialocephala scopiformis</name>
    <dbReference type="NCBI Taxonomy" id="149040"/>
    <lineage>
        <taxon>Eukaryota</taxon>
        <taxon>Fungi</taxon>
        <taxon>Dikarya</taxon>
        <taxon>Ascomycota</taxon>
        <taxon>Pezizomycotina</taxon>
        <taxon>Leotiomycetes</taxon>
        <taxon>Helotiales</taxon>
        <taxon>Mollisiaceae</taxon>
        <taxon>Mollisia</taxon>
    </lineage>
</organism>
<keyword evidence="3" id="KW-0472">Membrane</keyword>
<dbReference type="STRING" id="149040.A0A132BAA5"/>
<comment type="similarity">
    <text evidence="1">Belongs to the ustYa family.</text>
</comment>
<evidence type="ECO:0000256" key="1">
    <source>
        <dbReference type="ARBA" id="ARBA00035112"/>
    </source>
</evidence>
<dbReference type="Pfam" id="PF11807">
    <property type="entry name" value="UstYa"/>
    <property type="match status" value="1"/>
</dbReference>
<dbReference type="AlphaFoldDB" id="A0A132BAA5"/>
<dbReference type="EMBL" id="KQ947432">
    <property type="protein sequence ID" value="KUJ09336.1"/>
    <property type="molecule type" value="Genomic_DNA"/>
</dbReference>
<dbReference type="Proteomes" id="UP000070700">
    <property type="component" value="Unassembled WGS sequence"/>
</dbReference>
<feature type="transmembrane region" description="Helical" evidence="3">
    <location>
        <begin position="40"/>
        <end position="64"/>
    </location>
</feature>
<keyword evidence="5" id="KW-1185">Reference proteome</keyword>
<dbReference type="GO" id="GO:0043386">
    <property type="term" value="P:mycotoxin biosynthetic process"/>
    <property type="evidence" value="ECO:0007669"/>
    <property type="project" value="InterPro"/>
</dbReference>
<evidence type="ECO:0000256" key="3">
    <source>
        <dbReference type="SAM" id="Phobius"/>
    </source>
</evidence>
<evidence type="ECO:0000256" key="2">
    <source>
        <dbReference type="SAM" id="MobiDB-lite"/>
    </source>
</evidence>
<dbReference type="OrthoDB" id="3687641at2759"/>
<dbReference type="PANTHER" id="PTHR33365">
    <property type="entry name" value="YALI0B05434P"/>
    <property type="match status" value="1"/>
</dbReference>
<proteinExistence type="inferred from homology"/>
<feature type="compositionally biased region" description="Basic and acidic residues" evidence="2">
    <location>
        <begin position="13"/>
        <end position="22"/>
    </location>
</feature>
<dbReference type="KEGG" id="psco:LY89DRAFT_657675"/>
<feature type="region of interest" description="Disordered" evidence="2">
    <location>
        <begin position="1"/>
        <end position="36"/>
    </location>
</feature>
<keyword evidence="3" id="KW-1133">Transmembrane helix</keyword>
<dbReference type="GeneID" id="28822165"/>
<dbReference type="RefSeq" id="XP_018063691.1">
    <property type="nucleotide sequence ID" value="XM_018212439.1"/>
</dbReference>
<dbReference type="PANTHER" id="PTHR33365:SF6">
    <property type="entry name" value="OXIDASE USTYA"/>
    <property type="match status" value="1"/>
</dbReference>
<name>A0A132BAA5_MOLSC</name>
<keyword evidence="3" id="KW-0812">Transmembrane</keyword>
<reference evidence="4 5" key="1">
    <citation type="submission" date="2015-10" db="EMBL/GenBank/DDBJ databases">
        <title>Full genome of DAOMC 229536 Phialocephala scopiformis, a fungal endophyte of spruce producing the potent anti-insectan compound rugulosin.</title>
        <authorList>
            <consortium name="DOE Joint Genome Institute"/>
            <person name="Walker A.K."/>
            <person name="Frasz S.L."/>
            <person name="Seifert K.A."/>
            <person name="Miller J.D."/>
            <person name="Mondo S.J."/>
            <person name="Labutti K."/>
            <person name="Lipzen A."/>
            <person name="Dockter R."/>
            <person name="Kennedy M."/>
            <person name="Grigoriev I.V."/>
            <person name="Spatafora J.W."/>
        </authorList>
    </citation>
    <scope>NUCLEOTIDE SEQUENCE [LARGE SCALE GENOMIC DNA]</scope>
    <source>
        <strain evidence="4 5">CBS 120377</strain>
    </source>
</reference>
<evidence type="ECO:0000313" key="5">
    <source>
        <dbReference type="Proteomes" id="UP000070700"/>
    </source>
</evidence>
<dbReference type="InterPro" id="IPR021765">
    <property type="entry name" value="UstYa-like"/>
</dbReference>
<protein>
    <submittedName>
        <fullName evidence="4">Uncharacterized protein</fullName>
    </submittedName>
</protein>
<evidence type="ECO:0000313" key="4">
    <source>
        <dbReference type="EMBL" id="KUJ09336.1"/>
    </source>
</evidence>
<sequence length="274" mass="31739">MLGSKQQEYQIVAEKDSDHESIATDEISNPPPRKSSSSRVLAGLLALSLSIHVLAFLSYCWYWPAARRDAQLSTYSKLPTTYVTLPRNSEFTDDNETVADMAWDSLNMDAAAVALTDEFVLKHNLPPAARFPWDESKGLYYLEGFHNLHCLKLIRRSLSDYRQDKPQSLPKHHINHCLESMRQYVMCKASDLPIAAIEGKTDASRDEQQRQCRSWDALVEWSTDPEREACWAMVDEYKTTIHNVEKFAYCKEESRYYPKMKEYFEEHGHRDPFS</sequence>
<gene>
    <name evidence="4" type="ORF">LY89DRAFT_657675</name>
</gene>
<accession>A0A132BAA5</accession>